<proteinExistence type="predicted"/>
<dbReference type="InterPro" id="IPR012338">
    <property type="entry name" value="Beta-lactam/transpept-like"/>
</dbReference>
<keyword evidence="3" id="KW-1185">Reference proteome</keyword>
<dbReference type="InterPro" id="IPR050789">
    <property type="entry name" value="Diverse_Enzym_Activities"/>
</dbReference>
<evidence type="ECO:0000259" key="1">
    <source>
        <dbReference type="Pfam" id="PF00144"/>
    </source>
</evidence>
<dbReference type="PANTHER" id="PTHR43283">
    <property type="entry name" value="BETA-LACTAMASE-RELATED"/>
    <property type="match status" value="1"/>
</dbReference>
<organism evidence="2 3">
    <name type="scientific">Paenibacillus antarcticus</name>
    <dbReference type="NCBI Taxonomy" id="253703"/>
    <lineage>
        <taxon>Bacteria</taxon>
        <taxon>Bacillati</taxon>
        <taxon>Bacillota</taxon>
        <taxon>Bacilli</taxon>
        <taxon>Bacillales</taxon>
        <taxon>Paenibacillaceae</taxon>
        <taxon>Paenibacillus</taxon>
    </lineage>
</organism>
<dbReference type="AlphaFoldDB" id="A0A162M948"/>
<dbReference type="Pfam" id="PF00144">
    <property type="entry name" value="Beta-lactamase"/>
    <property type="match status" value="1"/>
</dbReference>
<dbReference type="InterPro" id="IPR001466">
    <property type="entry name" value="Beta-lactam-related"/>
</dbReference>
<gene>
    <name evidence="2" type="ORF">PBAT_23865</name>
</gene>
<name>A0A162M948_9BACL</name>
<dbReference type="Proteomes" id="UP000077355">
    <property type="component" value="Unassembled WGS sequence"/>
</dbReference>
<feature type="domain" description="Beta-lactamase-related" evidence="1">
    <location>
        <begin position="44"/>
        <end position="357"/>
    </location>
</feature>
<reference evidence="2 3" key="1">
    <citation type="submission" date="2016-03" db="EMBL/GenBank/DDBJ databases">
        <title>Draft genome sequence of Paenibacillus antarcticus CECT 5836.</title>
        <authorList>
            <person name="Shin S.-K."/>
            <person name="Yi H."/>
        </authorList>
    </citation>
    <scope>NUCLEOTIDE SEQUENCE [LARGE SCALE GENOMIC DNA]</scope>
    <source>
        <strain evidence="2 3">CECT 5836</strain>
    </source>
</reference>
<dbReference type="EMBL" id="LVJI01000054">
    <property type="protein sequence ID" value="OAB40343.1"/>
    <property type="molecule type" value="Genomic_DNA"/>
</dbReference>
<protein>
    <recommendedName>
        <fullName evidence="1">Beta-lactamase-related domain-containing protein</fullName>
    </recommendedName>
</protein>
<dbReference type="OrthoDB" id="9770183at2"/>
<dbReference type="SUPFAM" id="SSF56601">
    <property type="entry name" value="beta-lactamase/transpeptidase-like"/>
    <property type="match status" value="1"/>
</dbReference>
<evidence type="ECO:0000313" key="3">
    <source>
        <dbReference type="Proteomes" id="UP000077355"/>
    </source>
</evidence>
<dbReference type="Gene3D" id="3.40.710.10">
    <property type="entry name" value="DD-peptidase/beta-lactamase superfamily"/>
    <property type="match status" value="1"/>
</dbReference>
<accession>A0A162M948</accession>
<sequence>MSNLLINLRITEGELDVEPEAVEMNAGQLNKLVSHFHYLIKLDKIQAASYLVARHGKIAAWKSMGRLHGTIDKGDLQPDSIRKISSITKAFTSVSIMKLIEDGQLYIDQPVSTILEEFNTPVHKDITLFHLLTHTSGILPVTGYYNEPYPREWWGVNGMENWIRKVLQGPLICQPGDAYNYSSAGFALLGEIVSRVSGIKYEDYVLANIIHPLGMTRTFFDVPEHLRSEVCSVEASDIERLSVQDDNSLNPPRSDGGLYSTLYDMWRFGQMLLNGGSFEGERILGRKSVDLLTRRHLFNIPAYHWGGQIKDKGHALGFDLAINHLAYESVGTYQLEGAGRSGFFVDPVENLIVVFFVPSTSSWVPESVLGTKQIIWSSLL</sequence>
<evidence type="ECO:0000313" key="2">
    <source>
        <dbReference type="EMBL" id="OAB40343.1"/>
    </source>
</evidence>
<dbReference type="RefSeq" id="WP_068653145.1">
    <property type="nucleotide sequence ID" value="NZ_CP043611.1"/>
</dbReference>
<comment type="caution">
    <text evidence="2">The sequence shown here is derived from an EMBL/GenBank/DDBJ whole genome shotgun (WGS) entry which is preliminary data.</text>
</comment>